<dbReference type="Pfam" id="PF13472">
    <property type="entry name" value="Lipase_GDSL_2"/>
    <property type="match status" value="1"/>
</dbReference>
<dbReference type="SUPFAM" id="SSF52266">
    <property type="entry name" value="SGNH hydrolase"/>
    <property type="match status" value="1"/>
</dbReference>
<sequence>MKKFLYVSSMLVLLLVIRPASANVSLLIFGDSLSAGYGISQADTWVAEIERRWQQDYPEYSIINASISGDTTQGGLRRLAEVVERHQPDAVFIELGGNDGLRGFQIDSIRSNLSEMIHYLQNRDIHVALSQIEIPPNMGPRYTDQFRSLFADIAEQHNIELVPFFMLDIATDPGLMQSDGIHPNLQAQEAIADIMEPQLRAIAEQAASE</sequence>
<dbReference type="Gene3D" id="3.40.50.1110">
    <property type="entry name" value="SGNH hydrolase"/>
    <property type="match status" value="1"/>
</dbReference>
<feature type="chain" id="PRO_5018997445" evidence="1">
    <location>
        <begin position="23"/>
        <end position="209"/>
    </location>
</feature>
<name>A0A432WHX0_9GAMM</name>
<comment type="caution">
    <text evidence="3">The sequence shown here is derived from an EMBL/GenBank/DDBJ whole genome shotgun (WGS) entry which is preliminary data.</text>
</comment>
<dbReference type="InterPro" id="IPR051532">
    <property type="entry name" value="Ester_Hydrolysis_Enzymes"/>
</dbReference>
<dbReference type="EMBL" id="PIPO01000003">
    <property type="protein sequence ID" value="RUO33390.1"/>
    <property type="molecule type" value="Genomic_DNA"/>
</dbReference>
<feature type="domain" description="SGNH hydrolase-type esterase" evidence="2">
    <location>
        <begin position="28"/>
        <end position="189"/>
    </location>
</feature>
<dbReference type="PANTHER" id="PTHR30383">
    <property type="entry name" value="THIOESTERASE 1/PROTEASE 1/LYSOPHOSPHOLIPASE L1"/>
    <property type="match status" value="1"/>
</dbReference>
<dbReference type="PROSITE" id="PS01098">
    <property type="entry name" value="LIPASE_GDSL_SER"/>
    <property type="match status" value="1"/>
</dbReference>
<dbReference type="CDD" id="cd01822">
    <property type="entry name" value="Lysophospholipase_L1_like"/>
    <property type="match status" value="1"/>
</dbReference>
<evidence type="ECO:0000313" key="3">
    <source>
        <dbReference type="EMBL" id="RUO33390.1"/>
    </source>
</evidence>
<keyword evidence="4" id="KW-1185">Reference proteome</keyword>
<accession>A0A432WHX0</accession>
<reference evidence="3 4" key="1">
    <citation type="journal article" date="2011" name="Front. Microbiol.">
        <title>Genomic signatures of strain selection and enhancement in Bacillus atrophaeus var. globigii, a historical biowarfare simulant.</title>
        <authorList>
            <person name="Gibbons H.S."/>
            <person name="Broomall S.M."/>
            <person name="McNew L.A."/>
            <person name="Daligault H."/>
            <person name="Chapman C."/>
            <person name="Bruce D."/>
            <person name="Karavis M."/>
            <person name="Krepps M."/>
            <person name="McGregor P.A."/>
            <person name="Hong C."/>
            <person name="Park K.H."/>
            <person name="Akmal A."/>
            <person name="Feldman A."/>
            <person name="Lin J.S."/>
            <person name="Chang W.E."/>
            <person name="Higgs B.W."/>
            <person name="Demirev P."/>
            <person name="Lindquist J."/>
            <person name="Liem A."/>
            <person name="Fochler E."/>
            <person name="Read T.D."/>
            <person name="Tapia R."/>
            <person name="Johnson S."/>
            <person name="Bishop-Lilly K.A."/>
            <person name="Detter C."/>
            <person name="Han C."/>
            <person name="Sozhamannan S."/>
            <person name="Rosenzweig C.N."/>
            <person name="Skowronski E.W."/>
        </authorList>
    </citation>
    <scope>NUCLEOTIDE SEQUENCE [LARGE SCALE GENOMIC DNA]</scope>
    <source>
        <strain evidence="3 4">Y4G10-17</strain>
    </source>
</reference>
<feature type="signal peptide" evidence="1">
    <location>
        <begin position="1"/>
        <end position="22"/>
    </location>
</feature>
<protein>
    <submittedName>
        <fullName evidence="3">Arylesterase</fullName>
    </submittedName>
</protein>
<dbReference type="GO" id="GO:0004622">
    <property type="term" value="F:phosphatidylcholine lysophospholipase activity"/>
    <property type="evidence" value="ECO:0007669"/>
    <property type="project" value="TreeGrafter"/>
</dbReference>
<dbReference type="InterPro" id="IPR008265">
    <property type="entry name" value="Lipase_GDSL_AS"/>
</dbReference>
<dbReference type="Proteomes" id="UP000287823">
    <property type="component" value="Unassembled WGS sequence"/>
</dbReference>
<evidence type="ECO:0000313" key="4">
    <source>
        <dbReference type="Proteomes" id="UP000287823"/>
    </source>
</evidence>
<evidence type="ECO:0000259" key="2">
    <source>
        <dbReference type="Pfam" id="PF13472"/>
    </source>
</evidence>
<keyword evidence="1" id="KW-0732">Signal</keyword>
<proteinExistence type="predicted"/>
<evidence type="ECO:0000256" key="1">
    <source>
        <dbReference type="SAM" id="SignalP"/>
    </source>
</evidence>
<dbReference type="InterPro" id="IPR036514">
    <property type="entry name" value="SGNH_hydro_sf"/>
</dbReference>
<gene>
    <name evidence="3" type="ORF">CWE14_07435</name>
</gene>
<dbReference type="PANTHER" id="PTHR30383:SF24">
    <property type="entry name" value="THIOESTERASE 1_PROTEASE 1_LYSOPHOSPHOLIPASE L1"/>
    <property type="match status" value="1"/>
</dbReference>
<dbReference type="InterPro" id="IPR013830">
    <property type="entry name" value="SGNH_hydro"/>
</dbReference>
<dbReference type="AlphaFoldDB" id="A0A432WHX0"/>
<organism evidence="3 4">
    <name type="scientific">Aliidiomarina soli</name>
    <dbReference type="NCBI Taxonomy" id="1928574"/>
    <lineage>
        <taxon>Bacteria</taxon>
        <taxon>Pseudomonadati</taxon>
        <taxon>Pseudomonadota</taxon>
        <taxon>Gammaproteobacteria</taxon>
        <taxon>Alteromonadales</taxon>
        <taxon>Idiomarinaceae</taxon>
        <taxon>Aliidiomarina</taxon>
    </lineage>
</organism>
<dbReference type="GO" id="GO:0006629">
    <property type="term" value="P:lipid metabolic process"/>
    <property type="evidence" value="ECO:0007669"/>
    <property type="project" value="InterPro"/>
</dbReference>